<evidence type="ECO:0000313" key="2">
    <source>
        <dbReference type="Proteomes" id="UP001276659"/>
    </source>
</evidence>
<sequence length="550" mass="61694">MDQPQLQARTHDISLADHHVKDLQAFGKDLTAAVFAAFPKDGRSRYKEVHVLLLSWEDDNLGVIKELSELQNVFRDSYRYNTETWSIPSHESIKLSRRQITKFLNDYESIDNLLIVYYGGHGHMDDDRRCIWSCTDAPTSPTVPWYMLQALLEHCESDVLILLDCCAAASSATASGNGVTEVIAACGFETWAPAVGEHSLSRTLIDELDYWSCERPSLSAAMLHSKVLSRIKCWKPRYEMSGQCGKREPPERRKTPIYIRLSDEGKKRSIELKPLPLLPLAELPTGIEDDPAHSSQCVDITMSSIGDAEEIVPECNQYSLGRLSPDPANQCPPKVLISLALEDDQWLETDNWAEWLKEVPAIVKYAEVQGIYKSHSILMLLSLPVAAWDLLPKDPAVTFVAFILSDNLRKCECSRRDLTGEVKTENARAEEANAEEIGAFKVKPEIIAHHTPFAKNRQADGLQSERTVITEPRDKAFDIISKARVIEPAADTIGGKTAPDRAKSLQKWGWAEDGGGKGDVWYCCNCNDYNTAHFTLQCTSCNHLNCWLCR</sequence>
<reference evidence="1" key="1">
    <citation type="submission" date="2022-11" db="EMBL/GenBank/DDBJ databases">
        <title>Chromosomal genome sequence assembly and mating type (MAT) locus characterization of the leprose asexual lichenized fungus Lepraria neglecta (Nyl.) Erichsen.</title>
        <authorList>
            <person name="Allen J.L."/>
            <person name="Pfeffer B."/>
        </authorList>
    </citation>
    <scope>NUCLEOTIDE SEQUENCE</scope>
    <source>
        <strain evidence="1">Allen 5258</strain>
    </source>
</reference>
<name>A0AAD9Z192_9LECA</name>
<accession>A0AAD9Z192</accession>
<keyword evidence="2" id="KW-1185">Reference proteome</keyword>
<dbReference type="EMBL" id="JASNWA010000011">
    <property type="protein sequence ID" value="KAK3167558.1"/>
    <property type="molecule type" value="Genomic_DNA"/>
</dbReference>
<protein>
    <submittedName>
        <fullName evidence="1">Uncharacterized protein</fullName>
    </submittedName>
</protein>
<evidence type="ECO:0000313" key="1">
    <source>
        <dbReference type="EMBL" id="KAK3167558.1"/>
    </source>
</evidence>
<proteinExistence type="predicted"/>
<gene>
    <name evidence="1" type="ORF">OEA41_010685</name>
</gene>
<dbReference type="Proteomes" id="UP001276659">
    <property type="component" value="Unassembled WGS sequence"/>
</dbReference>
<dbReference type="AlphaFoldDB" id="A0AAD9Z192"/>
<comment type="caution">
    <text evidence="1">The sequence shown here is derived from an EMBL/GenBank/DDBJ whole genome shotgun (WGS) entry which is preliminary data.</text>
</comment>
<organism evidence="1 2">
    <name type="scientific">Lepraria neglecta</name>
    <dbReference type="NCBI Taxonomy" id="209136"/>
    <lineage>
        <taxon>Eukaryota</taxon>
        <taxon>Fungi</taxon>
        <taxon>Dikarya</taxon>
        <taxon>Ascomycota</taxon>
        <taxon>Pezizomycotina</taxon>
        <taxon>Lecanoromycetes</taxon>
        <taxon>OSLEUM clade</taxon>
        <taxon>Lecanoromycetidae</taxon>
        <taxon>Lecanorales</taxon>
        <taxon>Lecanorineae</taxon>
        <taxon>Stereocaulaceae</taxon>
        <taxon>Lepraria</taxon>
    </lineage>
</organism>